<evidence type="ECO:0000256" key="5">
    <source>
        <dbReference type="ARBA" id="ARBA00023170"/>
    </source>
</evidence>
<reference evidence="7" key="1">
    <citation type="submission" date="2021-02" db="EMBL/GenBank/DDBJ databases">
        <authorList>
            <person name="Nowell W R."/>
        </authorList>
    </citation>
    <scope>NUCLEOTIDE SEQUENCE</scope>
</reference>
<dbReference type="InterPro" id="IPR050449">
    <property type="entry name" value="Ephrin_rcpt_TKs"/>
</dbReference>
<organism evidence="7 8">
    <name type="scientific">Rotaria magnacalcarata</name>
    <dbReference type="NCBI Taxonomy" id="392030"/>
    <lineage>
        <taxon>Eukaryota</taxon>
        <taxon>Metazoa</taxon>
        <taxon>Spiralia</taxon>
        <taxon>Gnathifera</taxon>
        <taxon>Rotifera</taxon>
        <taxon>Eurotatoria</taxon>
        <taxon>Bdelloidea</taxon>
        <taxon>Philodinida</taxon>
        <taxon>Philodinidae</taxon>
        <taxon>Rotaria</taxon>
    </lineage>
</organism>
<name>A0A8S3D356_9BILA</name>
<comment type="subcellular location">
    <subcellularLocation>
        <location evidence="1">Membrane</location>
        <topology evidence="1">Single-pass membrane protein</topology>
    </subcellularLocation>
</comment>
<evidence type="ECO:0000313" key="8">
    <source>
        <dbReference type="Proteomes" id="UP000681720"/>
    </source>
</evidence>
<evidence type="ECO:0000256" key="3">
    <source>
        <dbReference type="ARBA" id="ARBA00022840"/>
    </source>
</evidence>
<comment type="caution">
    <text evidence="7">The sequence shown here is derived from an EMBL/GenBank/DDBJ whole genome shotgun (WGS) entry which is preliminary data.</text>
</comment>
<evidence type="ECO:0000259" key="6">
    <source>
        <dbReference type="PROSITE" id="PS51550"/>
    </source>
</evidence>
<dbReference type="Gene3D" id="2.60.120.260">
    <property type="entry name" value="Galactose-binding domain-like"/>
    <property type="match status" value="1"/>
</dbReference>
<dbReference type="GO" id="GO:0005886">
    <property type="term" value="C:plasma membrane"/>
    <property type="evidence" value="ECO:0007669"/>
    <property type="project" value="TreeGrafter"/>
</dbReference>
<gene>
    <name evidence="7" type="ORF">GIL414_LOCUS54957</name>
</gene>
<evidence type="ECO:0000256" key="2">
    <source>
        <dbReference type="ARBA" id="ARBA00022741"/>
    </source>
</evidence>
<dbReference type="EMBL" id="CAJOBJ010193904">
    <property type="protein sequence ID" value="CAF4962829.1"/>
    <property type="molecule type" value="Genomic_DNA"/>
</dbReference>
<evidence type="ECO:0000256" key="4">
    <source>
        <dbReference type="ARBA" id="ARBA00023136"/>
    </source>
</evidence>
<dbReference type="Proteomes" id="UP000681720">
    <property type="component" value="Unassembled WGS sequence"/>
</dbReference>
<evidence type="ECO:0000313" key="7">
    <source>
        <dbReference type="EMBL" id="CAF4962829.1"/>
    </source>
</evidence>
<dbReference type="Pfam" id="PF01404">
    <property type="entry name" value="Ephrin_lbd"/>
    <property type="match status" value="1"/>
</dbReference>
<feature type="non-terminal residue" evidence="7">
    <location>
        <position position="80"/>
    </location>
</feature>
<dbReference type="SUPFAM" id="SSF49785">
    <property type="entry name" value="Galactose-binding domain-like"/>
    <property type="match status" value="1"/>
</dbReference>
<protein>
    <recommendedName>
        <fullName evidence="6">Eph LBD domain-containing protein</fullName>
    </recommendedName>
</protein>
<dbReference type="PANTHER" id="PTHR46877:SF14">
    <property type="entry name" value="RECEPTOR PROTEIN-TYROSINE KINASE"/>
    <property type="match status" value="1"/>
</dbReference>
<dbReference type="InterPro" id="IPR001090">
    <property type="entry name" value="Ephrin_rcpt_lig-bd_dom"/>
</dbReference>
<keyword evidence="4" id="KW-0472">Membrane</keyword>
<proteinExistence type="predicted"/>
<dbReference type="PROSITE" id="PS51550">
    <property type="entry name" value="EPH_LBD"/>
    <property type="match status" value="1"/>
</dbReference>
<keyword evidence="3" id="KW-0067">ATP-binding</keyword>
<dbReference type="GO" id="GO:0005524">
    <property type="term" value="F:ATP binding"/>
    <property type="evidence" value="ECO:0007669"/>
    <property type="project" value="UniProtKB-KW"/>
</dbReference>
<dbReference type="InterPro" id="IPR008979">
    <property type="entry name" value="Galactose-bd-like_sf"/>
</dbReference>
<feature type="non-terminal residue" evidence="7">
    <location>
        <position position="1"/>
    </location>
</feature>
<sequence length="80" mass="9845">TLWRTQYVCDITSERRVDNWLRTPYLRRQEAQRIEIELGFSIRDCSTFQTPNEIRSCRETFELYIHETDHEEYDFSLSSY</sequence>
<evidence type="ECO:0000256" key="1">
    <source>
        <dbReference type="ARBA" id="ARBA00004167"/>
    </source>
</evidence>
<dbReference type="AlphaFoldDB" id="A0A8S3D356"/>
<keyword evidence="5" id="KW-0675">Receptor</keyword>
<feature type="domain" description="Eph LBD" evidence="6">
    <location>
        <begin position="1"/>
        <end position="80"/>
    </location>
</feature>
<dbReference type="PANTHER" id="PTHR46877">
    <property type="entry name" value="EPH RECEPTOR A5"/>
    <property type="match status" value="1"/>
</dbReference>
<keyword evidence="2" id="KW-0547">Nucleotide-binding</keyword>
<accession>A0A8S3D356</accession>